<keyword evidence="14 18" id="KW-0472">Membrane</keyword>
<feature type="domain" description="Response regulatory" evidence="20">
    <location>
        <begin position="777"/>
        <end position="894"/>
    </location>
</feature>
<feature type="transmembrane region" description="Helical" evidence="18">
    <location>
        <begin position="397"/>
        <end position="420"/>
    </location>
</feature>
<dbReference type="GO" id="GO:0005524">
    <property type="term" value="F:ATP binding"/>
    <property type="evidence" value="ECO:0007669"/>
    <property type="project" value="UniProtKB-KW"/>
</dbReference>
<dbReference type="InterPro" id="IPR003594">
    <property type="entry name" value="HATPase_dom"/>
</dbReference>
<dbReference type="SMART" id="SM00448">
    <property type="entry name" value="REC"/>
    <property type="match status" value="1"/>
</dbReference>
<evidence type="ECO:0000256" key="13">
    <source>
        <dbReference type="ARBA" id="ARBA00023012"/>
    </source>
</evidence>
<dbReference type="Gene3D" id="3.40.50.2300">
    <property type="match status" value="1"/>
</dbReference>
<protein>
    <recommendedName>
        <fullName evidence="15">Circadian input-output histidine kinase CikA</fullName>
        <ecNumber evidence="4">2.7.13.3</ecNumber>
    </recommendedName>
</protein>
<evidence type="ECO:0000256" key="9">
    <source>
        <dbReference type="ARBA" id="ARBA00022741"/>
    </source>
</evidence>
<dbReference type="PROSITE" id="PS50112">
    <property type="entry name" value="PAS"/>
    <property type="match status" value="1"/>
</dbReference>
<dbReference type="EMBL" id="LJZR01000013">
    <property type="protein sequence ID" value="KPQ35268.1"/>
    <property type="molecule type" value="Genomic_DNA"/>
</dbReference>
<dbReference type="Pfam" id="PF02743">
    <property type="entry name" value="dCache_1"/>
    <property type="match status" value="1"/>
</dbReference>
<dbReference type="InterPro" id="IPR003661">
    <property type="entry name" value="HisK_dim/P_dom"/>
</dbReference>
<dbReference type="PROSITE" id="PS50109">
    <property type="entry name" value="HIS_KIN"/>
    <property type="match status" value="1"/>
</dbReference>
<dbReference type="CDD" id="cd00130">
    <property type="entry name" value="PAS"/>
    <property type="match status" value="1"/>
</dbReference>
<feature type="domain" description="PAC" evidence="22">
    <location>
        <begin position="981"/>
        <end position="1033"/>
    </location>
</feature>
<dbReference type="STRING" id="1666911.HLUCCA11_11290"/>
<evidence type="ECO:0000313" key="25">
    <source>
        <dbReference type="Proteomes" id="UP000050465"/>
    </source>
</evidence>
<dbReference type="InterPro" id="IPR036097">
    <property type="entry name" value="HisK_dim/P_sf"/>
</dbReference>
<dbReference type="PROSITE" id="PS50113">
    <property type="entry name" value="PAC"/>
    <property type="match status" value="1"/>
</dbReference>
<evidence type="ECO:0000256" key="8">
    <source>
        <dbReference type="ARBA" id="ARBA00022692"/>
    </source>
</evidence>
<dbReference type="GO" id="GO:0005886">
    <property type="term" value="C:plasma membrane"/>
    <property type="evidence" value="ECO:0007669"/>
    <property type="project" value="UniProtKB-SubCell"/>
</dbReference>
<keyword evidence="6 16" id="KW-0597">Phosphoprotein</keyword>
<evidence type="ECO:0000256" key="1">
    <source>
        <dbReference type="ARBA" id="ARBA00000085"/>
    </source>
</evidence>
<dbReference type="InterPro" id="IPR004358">
    <property type="entry name" value="Sig_transdc_His_kin-like_C"/>
</dbReference>
<dbReference type="SUPFAM" id="SSF47384">
    <property type="entry name" value="Homodimeric domain of signal transducing histidine kinase"/>
    <property type="match status" value="1"/>
</dbReference>
<dbReference type="Pfam" id="PF00072">
    <property type="entry name" value="Response_reg"/>
    <property type="match status" value="1"/>
</dbReference>
<feature type="domain" description="HAMP" evidence="23">
    <location>
        <begin position="417"/>
        <end position="469"/>
    </location>
</feature>
<sequence length="1078" mass="120144">MLHSLLVSTVYVPNLTFRPACKGGNVHQCSAMKALKILRQQVLSNLLSNMPLRTVLIVPFVLQALGAVGLVGYLSFRNGQQAVNELATRLRREMSARIEGELEQLLESPHQFNRLNAVAFAEGRFDMLNGSNAVQFMRQLKVSNFTFGAYCGDVRGRLLASMRYESTDLSTLTLAASNEASDFIYTFYQIDSDGNKGAVIERLRHLDPRVRPWYQKAISSKAPVWSEVYLDFITGLPTITASEPVYAEGGRLLGVCATDIVLLQDVRQFLANLSIGESGIAFVMDRSGTVLSSSTDESPIQGEGEDIMLLQAVDSRDRLIRSTARYLQSHFGSFEVIQKSQQLDFKLANEGLSLRGGERQFVEVLPFRDSRGLDWLIVVTLPESDFMGQIYANTRNSVLLCIVALAIATGVGILTARWVIRPLLELNTAAKDIAKGELARTVEIYRSDEVGELAKSFNAMAGQLQASFQVLEAKNAELEHLDKLKDEFLANTSHELRTPLNGMIGIAESMIHGATGELAEIQERNLWMISQSGHRLSNLVNDILDFSKLKHKSIELQLKPVSLREVVEVVLTMSHSLVIVKQLKLVNTVASDLPLAKADENRLQQILYNLIGNAIKFTASGTVTVSAEQIQASSKEEAFLAVTVADTGVGIPADKLERIFEAFEQAEGSTAREYGGTGLGLAVTKQLVELHQGELTVTSRVEEGSQFTFTLPVAKESTYQSQYGPTVSTQRLRMTSSKTWDSKTWDFKTWDSNTWDDAIAENTFTTLANPTDLSGSVILVVDDEPVNLQVLANHLSLHYSAIVQASNGEDALRLIEKGLRPAIILLDVMMPRMTGYEVTQRLRESYPATDLPIVLLTAKTQVADLVTGLAAGANDYLTKPIAREELLARIRTHLNLSQLREALQIEESKYRSMFENAVEGIFQSSPDGQFLNVNPAYAQLFGYDSPEAMLSSIQEISGQLYVNPDQRDEFKHLLNAHGEIRDFEFEAYRGDRTKIWVSVWARAVKDSQDTVLYYEGNCIDITERKQQEEAWKRQLQELKIEIDHKQRARQVAEITSTDYFQQLIAEADELRNLDDAWD</sequence>
<dbReference type="GO" id="GO:0000155">
    <property type="term" value="F:phosphorelay sensor kinase activity"/>
    <property type="evidence" value="ECO:0007669"/>
    <property type="project" value="InterPro"/>
</dbReference>
<dbReference type="NCBIfam" id="TIGR00229">
    <property type="entry name" value="sensory_box"/>
    <property type="match status" value="1"/>
</dbReference>
<dbReference type="PATRIC" id="fig|1666911.3.peg.479"/>
<dbReference type="CDD" id="cd12913">
    <property type="entry name" value="PDC1_MCP_like"/>
    <property type="match status" value="1"/>
</dbReference>
<dbReference type="PROSITE" id="PS50110">
    <property type="entry name" value="RESPONSE_REGULATORY"/>
    <property type="match status" value="1"/>
</dbReference>
<dbReference type="InterPro" id="IPR005467">
    <property type="entry name" value="His_kinase_dom"/>
</dbReference>
<dbReference type="SMART" id="SM00387">
    <property type="entry name" value="HATPase_c"/>
    <property type="match status" value="1"/>
</dbReference>
<dbReference type="PRINTS" id="PR00344">
    <property type="entry name" value="BCTRLSENSOR"/>
</dbReference>
<dbReference type="CDD" id="cd06225">
    <property type="entry name" value="HAMP"/>
    <property type="match status" value="1"/>
</dbReference>
<evidence type="ECO:0000256" key="4">
    <source>
        <dbReference type="ARBA" id="ARBA00012438"/>
    </source>
</evidence>
<dbReference type="Gene3D" id="3.30.565.10">
    <property type="entry name" value="Histidine kinase-like ATPase, C-terminal domain"/>
    <property type="match status" value="1"/>
</dbReference>
<evidence type="ECO:0000313" key="24">
    <source>
        <dbReference type="EMBL" id="KPQ35268.1"/>
    </source>
</evidence>
<evidence type="ECO:0000256" key="18">
    <source>
        <dbReference type="SAM" id="Phobius"/>
    </source>
</evidence>
<dbReference type="Proteomes" id="UP000050465">
    <property type="component" value="Unassembled WGS sequence"/>
</dbReference>
<keyword evidence="9" id="KW-0547">Nucleotide-binding</keyword>
<dbReference type="InterPro" id="IPR000014">
    <property type="entry name" value="PAS"/>
</dbReference>
<evidence type="ECO:0000256" key="16">
    <source>
        <dbReference type="PROSITE-ProRule" id="PRU00169"/>
    </source>
</evidence>
<dbReference type="CDD" id="cd16922">
    <property type="entry name" value="HATPase_EvgS-ArcB-TorS-like"/>
    <property type="match status" value="1"/>
</dbReference>
<keyword evidence="17" id="KW-0175">Coiled coil</keyword>
<feature type="domain" description="PAS" evidence="21">
    <location>
        <begin position="906"/>
        <end position="975"/>
    </location>
</feature>
<dbReference type="Pfam" id="PF00512">
    <property type="entry name" value="HisKA"/>
    <property type="match status" value="1"/>
</dbReference>
<keyword evidence="13" id="KW-0902">Two-component regulatory system</keyword>
<dbReference type="EC" id="2.7.13.3" evidence="4"/>
<dbReference type="SMART" id="SM00388">
    <property type="entry name" value="HisKA"/>
    <property type="match status" value="1"/>
</dbReference>
<dbReference type="PANTHER" id="PTHR43047">
    <property type="entry name" value="TWO-COMPONENT HISTIDINE PROTEIN KINASE"/>
    <property type="match status" value="1"/>
</dbReference>
<evidence type="ECO:0000256" key="15">
    <source>
        <dbReference type="ARBA" id="ARBA00074306"/>
    </source>
</evidence>
<evidence type="ECO:0000256" key="6">
    <source>
        <dbReference type="ARBA" id="ARBA00022553"/>
    </source>
</evidence>
<dbReference type="InterPro" id="IPR029151">
    <property type="entry name" value="Sensor-like_sf"/>
</dbReference>
<dbReference type="SMART" id="SM00091">
    <property type="entry name" value="PAS"/>
    <property type="match status" value="1"/>
</dbReference>
<keyword evidence="10 24" id="KW-0418">Kinase</keyword>
<feature type="transmembrane region" description="Helical" evidence="18">
    <location>
        <begin position="56"/>
        <end position="76"/>
    </location>
</feature>
<evidence type="ECO:0000259" key="21">
    <source>
        <dbReference type="PROSITE" id="PS50112"/>
    </source>
</evidence>
<dbReference type="SUPFAM" id="SSF158472">
    <property type="entry name" value="HAMP domain-like"/>
    <property type="match status" value="1"/>
</dbReference>
<dbReference type="SUPFAM" id="SSF103190">
    <property type="entry name" value="Sensory domain-like"/>
    <property type="match status" value="1"/>
</dbReference>
<keyword evidence="5" id="KW-1003">Cell membrane</keyword>
<accession>A0A0P8BNB8</accession>
<evidence type="ECO:0000259" key="20">
    <source>
        <dbReference type="PROSITE" id="PS50110"/>
    </source>
</evidence>
<dbReference type="SUPFAM" id="SSF55874">
    <property type="entry name" value="ATPase domain of HSP90 chaperone/DNA topoisomerase II/histidine kinase"/>
    <property type="match status" value="1"/>
</dbReference>
<evidence type="ECO:0000259" key="19">
    <source>
        <dbReference type="PROSITE" id="PS50109"/>
    </source>
</evidence>
<evidence type="ECO:0000256" key="17">
    <source>
        <dbReference type="SAM" id="Coils"/>
    </source>
</evidence>
<dbReference type="Gene3D" id="6.10.340.10">
    <property type="match status" value="1"/>
</dbReference>
<dbReference type="InterPro" id="IPR003660">
    <property type="entry name" value="HAMP_dom"/>
</dbReference>
<evidence type="ECO:0000256" key="3">
    <source>
        <dbReference type="ARBA" id="ARBA00006402"/>
    </source>
</evidence>
<evidence type="ECO:0000259" key="22">
    <source>
        <dbReference type="PROSITE" id="PS50113"/>
    </source>
</evidence>
<dbReference type="CDD" id="cd00082">
    <property type="entry name" value="HisKA"/>
    <property type="match status" value="1"/>
</dbReference>
<keyword evidence="7" id="KW-0808">Transferase</keyword>
<proteinExistence type="inferred from homology"/>
<dbReference type="Gene3D" id="1.10.287.130">
    <property type="match status" value="1"/>
</dbReference>
<evidence type="ECO:0000256" key="11">
    <source>
        <dbReference type="ARBA" id="ARBA00022840"/>
    </source>
</evidence>
<evidence type="ECO:0000256" key="7">
    <source>
        <dbReference type="ARBA" id="ARBA00022679"/>
    </source>
</evidence>
<dbReference type="AlphaFoldDB" id="A0A0P8BNB8"/>
<organism evidence="24 25">
    <name type="scientific">Phormidesmis priestleyi Ana</name>
    <dbReference type="NCBI Taxonomy" id="1666911"/>
    <lineage>
        <taxon>Bacteria</taxon>
        <taxon>Bacillati</taxon>
        <taxon>Cyanobacteriota</taxon>
        <taxon>Cyanophyceae</taxon>
        <taxon>Leptolyngbyales</taxon>
        <taxon>Leptolyngbyaceae</taxon>
        <taxon>Phormidesmis</taxon>
    </lineage>
</organism>
<feature type="coiled-coil region" evidence="17">
    <location>
        <begin position="1021"/>
        <end position="1055"/>
    </location>
</feature>
<dbReference type="InterPro" id="IPR036890">
    <property type="entry name" value="HATPase_C_sf"/>
</dbReference>
<keyword evidence="12 18" id="KW-1133">Transmembrane helix</keyword>
<dbReference type="InterPro" id="IPR001610">
    <property type="entry name" value="PAC"/>
</dbReference>
<feature type="domain" description="Histidine kinase" evidence="19">
    <location>
        <begin position="491"/>
        <end position="715"/>
    </location>
</feature>
<reference evidence="24 25" key="1">
    <citation type="submission" date="2015-09" db="EMBL/GenBank/DDBJ databases">
        <title>Identification and resolution of microdiversity through metagenomic sequencing of parallel consortia.</title>
        <authorList>
            <person name="Nelson W.C."/>
            <person name="Romine M.F."/>
            <person name="Lindemann S.R."/>
        </authorList>
    </citation>
    <scope>NUCLEOTIDE SEQUENCE [LARGE SCALE GENOMIC DNA]</scope>
    <source>
        <strain evidence="24">Ana</strain>
    </source>
</reference>
<evidence type="ECO:0000256" key="12">
    <source>
        <dbReference type="ARBA" id="ARBA00022989"/>
    </source>
</evidence>
<keyword evidence="8 18" id="KW-0812">Transmembrane</keyword>
<dbReference type="InterPro" id="IPR035965">
    <property type="entry name" value="PAS-like_dom_sf"/>
</dbReference>
<dbReference type="InterPro" id="IPR001789">
    <property type="entry name" value="Sig_transdc_resp-reg_receiver"/>
</dbReference>
<gene>
    <name evidence="24" type="ORF">HLUCCA11_11290</name>
</gene>
<dbReference type="FunFam" id="3.30.565.10:FF:000010">
    <property type="entry name" value="Sensor histidine kinase RcsC"/>
    <property type="match status" value="1"/>
</dbReference>
<comment type="similarity">
    <text evidence="3">In the N-terminal section; belongs to the phytochrome family.</text>
</comment>
<dbReference type="InterPro" id="IPR033479">
    <property type="entry name" value="dCache_1"/>
</dbReference>
<comment type="subcellular location">
    <subcellularLocation>
        <location evidence="2">Cell membrane</location>
        <topology evidence="2">Multi-pass membrane protein</topology>
    </subcellularLocation>
</comment>
<evidence type="ECO:0000256" key="5">
    <source>
        <dbReference type="ARBA" id="ARBA00022475"/>
    </source>
</evidence>
<dbReference type="SUPFAM" id="SSF52172">
    <property type="entry name" value="CheY-like"/>
    <property type="match status" value="1"/>
</dbReference>
<comment type="caution">
    <text evidence="24">The sequence shown here is derived from an EMBL/GenBank/DDBJ whole genome shotgun (WGS) entry which is preliminary data.</text>
</comment>
<dbReference type="Pfam" id="PF02518">
    <property type="entry name" value="HATPase_c"/>
    <property type="match status" value="1"/>
</dbReference>
<name>A0A0P8BNB8_9CYAN</name>
<comment type="catalytic activity">
    <reaction evidence="1">
        <text>ATP + protein L-histidine = ADP + protein N-phospho-L-histidine.</text>
        <dbReference type="EC" id="2.7.13.3"/>
    </reaction>
</comment>
<dbReference type="GO" id="GO:0009927">
    <property type="term" value="F:histidine phosphotransfer kinase activity"/>
    <property type="evidence" value="ECO:0007669"/>
    <property type="project" value="TreeGrafter"/>
</dbReference>
<keyword evidence="11" id="KW-0067">ATP-binding</keyword>
<dbReference type="CDD" id="cd18774">
    <property type="entry name" value="PDC2_HK_sensor"/>
    <property type="match status" value="1"/>
</dbReference>
<dbReference type="Gene3D" id="3.30.450.20">
    <property type="entry name" value="PAS domain"/>
    <property type="match status" value="2"/>
</dbReference>
<evidence type="ECO:0000256" key="10">
    <source>
        <dbReference type="ARBA" id="ARBA00022777"/>
    </source>
</evidence>
<dbReference type="InterPro" id="IPR011006">
    <property type="entry name" value="CheY-like_superfamily"/>
</dbReference>
<dbReference type="PROSITE" id="PS50885">
    <property type="entry name" value="HAMP"/>
    <property type="match status" value="1"/>
</dbReference>
<evidence type="ECO:0000256" key="14">
    <source>
        <dbReference type="ARBA" id="ARBA00023136"/>
    </source>
</evidence>
<dbReference type="SMART" id="SM00086">
    <property type="entry name" value="PAC"/>
    <property type="match status" value="1"/>
</dbReference>
<dbReference type="SMART" id="SM00304">
    <property type="entry name" value="HAMP"/>
    <property type="match status" value="1"/>
</dbReference>
<evidence type="ECO:0000259" key="23">
    <source>
        <dbReference type="PROSITE" id="PS50885"/>
    </source>
</evidence>
<evidence type="ECO:0000256" key="2">
    <source>
        <dbReference type="ARBA" id="ARBA00004651"/>
    </source>
</evidence>
<dbReference type="PANTHER" id="PTHR43047:SF72">
    <property type="entry name" value="OSMOSENSING HISTIDINE PROTEIN KINASE SLN1"/>
    <property type="match status" value="1"/>
</dbReference>
<feature type="modified residue" description="4-aspartylphosphate" evidence="16">
    <location>
        <position position="827"/>
    </location>
</feature>
<dbReference type="SUPFAM" id="SSF55785">
    <property type="entry name" value="PYP-like sensor domain (PAS domain)"/>
    <property type="match status" value="1"/>
</dbReference>
<dbReference type="Pfam" id="PF13426">
    <property type="entry name" value="PAS_9"/>
    <property type="match status" value="1"/>
</dbReference>
<dbReference type="Pfam" id="PF00672">
    <property type="entry name" value="HAMP"/>
    <property type="match status" value="1"/>
</dbReference>
<dbReference type="InterPro" id="IPR000700">
    <property type="entry name" value="PAS-assoc_C"/>
</dbReference>